<accession>A0A1H4C0P5</accession>
<sequence length="84" mass="10057">MNKTPHWLHRKYKQVDREKYEQQQAQAESIHRGITVVLDVIFNNGKEAENLLLPYEEALERLNPQLGEEHKSEYVTDVWWKPGR</sequence>
<name>A0A1H4C0P5_9BACI</name>
<dbReference type="Proteomes" id="UP000198584">
    <property type="component" value="Unassembled WGS sequence"/>
</dbReference>
<dbReference type="STRING" id="571932.SAMN05421743_105223"/>
<dbReference type="RefSeq" id="WP_093044418.1">
    <property type="nucleotide sequence ID" value="NZ_FNQR01000005.1"/>
</dbReference>
<reference evidence="1 2" key="1">
    <citation type="submission" date="2016-10" db="EMBL/GenBank/DDBJ databases">
        <authorList>
            <person name="de Groot N.N."/>
        </authorList>
    </citation>
    <scope>NUCLEOTIDE SEQUENCE [LARGE SCALE GENOMIC DNA]</scope>
    <source>
        <strain evidence="1 2">CCM7597</strain>
    </source>
</reference>
<gene>
    <name evidence="1" type="ORF">SAMN05421743_105223</name>
</gene>
<protein>
    <submittedName>
        <fullName evidence="1">Uncharacterized protein</fullName>
    </submittedName>
</protein>
<organism evidence="1 2">
    <name type="scientific">Thalassobacillus cyri</name>
    <dbReference type="NCBI Taxonomy" id="571932"/>
    <lineage>
        <taxon>Bacteria</taxon>
        <taxon>Bacillati</taxon>
        <taxon>Bacillota</taxon>
        <taxon>Bacilli</taxon>
        <taxon>Bacillales</taxon>
        <taxon>Bacillaceae</taxon>
        <taxon>Thalassobacillus</taxon>
    </lineage>
</organism>
<evidence type="ECO:0000313" key="2">
    <source>
        <dbReference type="Proteomes" id="UP000198584"/>
    </source>
</evidence>
<dbReference type="AlphaFoldDB" id="A0A1H4C0P5"/>
<dbReference type="EMBL" id="FNQR01000005">
    <property type="protein sequence ID" value="SEA54015.1"/>
    <property type="molecule type" value="Genomic_DNA"/>
</dbReference>
<evidence type="ECO:0000313" key="1">
    <source>
        <dbReference type="EMBL" id="SEA54015.1"/>
    </source>
</evidence>
<proteinExistence type="predicted"/>
<keyword evidence="2" id="KW-1185">Reference proteome</keyword>